<dbReference type="EMBL" id="AP028679">
    <property type="protein sequence ID" value="BEQ13050.1"/>
    <property type="molecule type" value="Genomic_DNA"/>
</dbReference>
<feature type="binding site" evidence="7">
    <location>
        <position position="268"/>
    </location>
    <ligand>
        <name>substrate</name>
    </ligand>
</feature>
<keyword evidence="3 7" id="KW-0521">NADP</keyword>
<dbReference type="HAMAP" id="MF_00536">
    <property type="entry name" value="PdxA"/>
    <property type="match status" value="1"/>
</dbReference>
<keyword evidence="4 7" id="KW-0560">Oxidoreductase</keyword>
<sequence length="314" mass="32825">MKPRIAVTLGDPAGVGPEIVARLCAHAPTLELAELIVVGQRRLLEAGARSCGLPAPAVEVVEVGQLLKITPGLPSPASGKLAGGFVEKALELVQAGEAAAMATAPISKEALQAAGYSDTGHTTLLARRTGTERPVMMLAGERLKVVLVTIHKAMRDVPGLLSVEGIVHTAQVTHDSLERYWGIAAPRLAVCGLNPHAGEHGLFGDEEERIIAPAVEELRAAGVDAVGPLPPDTVFWRATRGHFDTVVCMYHDQGLIPLKLLHFEDGVNVSLGLPIIRTSVDHGTAYDLAGTGQANPASMIAAVRMAAQMAMAGD</sequence>
<protein>
    <recommendedName>
        <fullName evidence="7">4-hydroxythreonine-4-phosphate dehydrogenase</fullName>
        <ecNumber evidence="7">1.1.1.262</ecNumber>
    </recommendedName>
    <alternativeName>
        <fullName evidence="7">4-(phosphohydroxy)-L-threonine dehydrogenase</fullName>
    </alternativeName>
</protein>
<evidence type="ECO:0000256" key="3">
    <source>
        <dbReference type="ARBA" id="ARBA00022857"/>
    </source>
</evidence>
<dbReference type="NCBIfam" id="TIGR00557">
    <property type="entry name" value="pdxA"/>
    <property type="match status" value="1"/>
</dbReference>
<dbReference type="RefSeq" id="WP_338604280.1">
    <property type="nucleotide sequence ID" value="NZ_AP028679.1"/>
</dbReference>
<comment type="function">
    <text evidence="7">Catalyzes the NAD(P)-dependent oxidation of 4-(phosphooxy)-L-threonine (HTP) into 2-amino-3-oxo-4-(phosphooxy)butyric acid which spontaneously decarboxylates to form 3-amino-2-oxopropyl phosphate (AHAP).</text>
</comment>
<feature type="binding site" evidence="7">
    <location>
        <position position="122"/>
    </location>
    <ligand>
        <name>substrate</name>
    </ligand>
</feature>
<feature type="binding site" evidence="7">
    <location>
        <position position="121"/>
    </location>
    <ligand>
        <name>substrate</name>
    </ligand>
</feature>
<keyword evidence="1 7" id="KW-0963">Cytoplasm</keyword>
<comment type="catalytic activity">
    <reaction evidence="7">
        <text>4-(phosphooxy)-L-threonine + NAD(+) = 3-amino-2-oxopropyl phosphate + CO2 + NADH</text>
        <dbReference type="Rhea" id="RHEA:32275"/>
        <dbReference type="ChEBI" id="CHEBI:16526"/>
        <dbReference type="ChEBI" id="CHEBI:57279"/>
        <dbReference type="ChEBI" id="CHEBI:57540"/>
        <dbReference type="ChEBI" id="CHEBI:57945"/>
        <dbReference type="ChEBI" id="CHEBI:58452"/>
        <dbReference type="EC" id="1.1.1.262"/>
    </reaction>
</comment>
<keyword evidence="6 7" id="KW-0664">Pyridoxine biosynthesis</keyword>
<accession>A0AAU9E7Z9</accession>
<keyword evidence="9" id="KW-1185">Reference proteome</keyword>
<comment type="subcellular location">
    <subcellularLocation>
        <location evidence="7">Cytoplasm</location>
    </subcellularLocation>
</comment>
<dbReference type="PANTHER" id="PTHR30004:SF6">
    <property type="entry name" value="D-THREONATE 4-PHOSPHATE DEHYDROGENASE"/>
    <property type="match status" value="1"/>
</dbReference>
<dbReference type="PANTHER" id="PTHR30004">
    <property type="entry name" value="4-HYDROXYTHREONINE-4-PHOSPHATE DEHYDROGENASE"/>
    <property type="match status" value="1"/>
</dbReference>
<feature type="binding site" evidence="7">
    <location>
        <position position="251"/>
    </location>
    <ligand>
        <name>a divalent metal cation</name>
        <dbReference type="ChEBI" id="CHEBI:60240"/>
        <note>ligand shared between dimeric partners</note>
    </ligand>
</feature>
<gene>
    <name evidence="7 8" type="primary">pdxA</name>
    <name evidence="8" type="ORF">FAK_01160</name>
</gene>
<dbReference type="GO" id="GO:0005737">
    <property type="term" value="C:cytoplasm"/>
    <property type="evidence" value="ECO:0007669"/>
    <property type="project" value="UniProtKB-SubCell"/>
</dbReference>
<dbReference type="Pfam" id="PF04166">
    <property type="entry name" value="PdxA"/>
    <property type="match status" value="1"/>
</dbReference>
<dbReference type="GO" id="GO:0050570">
    <property type="term" value="F:4-hydroxythreonine-4-phosphate dehydrogenase activity"/>
    <property type="evidence" value="ECO:0007669"/>
    <property type="project" value="UniProtKB-UniRule"/>
</dbReference>
<proteinExistence type="inferred from homology"/>
<dbReference type="GO" id="GO:0042823">
    <property type="term" value="P:pyridoxal phosphate biosynthetic process"/>
    <property type="evidence" value="ECO:0007669"/>
    <property type="project" value="UniProtKB-UniRule"/>
</dbReference>
<comment type="similarity">
    <text evidence="7">Belongs to the PdxA family.</text>
</comment>
<dbReference type="SUPFAM" id="SSF53659">
    <property type="entry name" value="Isocitrate/Isopropylmalate dehydrogenase-like"/>
    <property type="match status" value="1"/>
</dbReference>
<dbReference type="KEGG" id="dmp:FAK_01160"/>
<evidence type="ECO:0000313" key="9">
    <source>
        <dbReference type="Proteomes" id="UP001366166"/>
    </source>
</evidence>
<keyword evidence="2 7" id="KW-0479">Metal-binding</keyword>
<dbReference type="GO" id="GO:0046872">
    <property type="term" value="F:metal ion binding"/>
    <property type="evidence" value="ECO:0007669"/>
    <property type="project" value="UniProtKB-UniRule"/>
</dbReference>
<comment type="subunit">
    <text evidence="7">Homodimer.</text>
</comment>
<evidence type="ECO:0000256" key="6">
    <source>
        <dbReference type="ARBA" id="ARBA00023096"/>
    </source>
</evidence>
<name>A0AAU9E7Z9_9BACT</name>
<evidence type="ECO:0000313" key="8">
    <source>
        <dbReference type="EMBL" id="BEQ13050.1"/>
    </source>
</evidence>
<feature type="binding site" evidence="7">
    <location>
        <position position="196"/>
    </location>
    <ligand>
        <name>a divalent metal cation</name>
        <dbReference type="ChEBI" id="CHEBI:60240"/>
        <note>ligand shared between dimeric partners</note>
    </ligand>
</feature>
<dbReference type="GO" id="GO:0051287">
    <property type="term" value="F:NAD binding"/>
    <property type="evidence" value="ECO:0007669"/>
    <property type="project" value="InterPro"/>
</dbReference>
<feature type="binding site" evidence="7">
    <location>
        <position position="151"/>
    </location>
    <ligand>
        <name>a divalent metal cation</name>
        <dbReference type="ChEBI" id="CHEBI:60240"/>
        <note>ligand shared between dimeric partners</note>
    </ligand>
</feature>
<dbReference type="InterPro" id="IPR005255">
    <property type="entry name" value="PdxA_fam"/>
</dbReference>
<comment type="miscellaneous">
    <text evidence="7">The active site is located at the dimer interface.</text>
</comment>
<reference evidence="9" key="1">
    <citation type="journal article" date="2023" name="Arch. Microbiol.">
        <title>Desulfoferula mesophilus gen. nov. sp. nov., a mesophilic sulfate-reducing bacterium isolated from a brackish lake sediment.</title>
        <authorList>
            <person name="Watanabe T."/>
            <person name="Yabe T."/>
            <person name="Tsuji J.M."/>
            <person name="Fukui M."/>
        </authorList>
    </citation>
    <scope>NUCLEOTIDE SEQUENCE [LARGE SCALE GENOMIC DNA]</scope>
    <source>
        <strain evidence="9">12FAK</strain>
    </source>
</reference>
<evidence type="ECO:0000256" key="4">
    <source>
        <dbReference type="ARBA" id="ARBA00023002"/>
    </source>
</evidence>
<evidence type="ECO:0000256" key="1">
    <source>
        <dbReference type="ARBA" id="ARBA00022490"/>
    </source>
</evidence>
<dbReference type="EC" id="1.1.1.262" evidence="7"/>
<evidence type="ECO:0000256" key="5">
    <source>
        <dbReference type="ARBA" id="ARBA00023027"/>
    </source>
</evidence>
<dbReference type="Proteomes" id="UP001366166">
    <property type="component" value="Chromosome"/>
</dbReference>
<comment type="pathway">
    <text evidence="7">Cofactor biosynthesis; pyridoxine 5'-phosphate biosynthesis; pyridoxine 5'-phosphate from D-erythrose 4-phosphate: step 4/5.</text>
</comment>
<feature type="binding site" evidence="7">
    <location>
        <position position="277"/>
    </location>
    <ligand>
        <name>substrate</name>
    </ligand>
</feature>
<keyword evidence="5 7" id="KW-0520">NAD</keyword>
<comment type="cofactor">
    <cofactor evidence="7">
        <name>a divalent metal cation</name>
        <dbReference type="ChEBI" id="CHEBI:60240"/>
    </cofactor>
    <text evidence="7">Binds 1 divalent metal cation per subunit.</text>
</comment>
<dbReference type="AlphaFoldDB" id="A0AAU9E7Z9"/>
<dbReference type="Gene3D" id="3.40.718.10">
    <property type="entry name" value="Isopropylmalate Dehydrogenase"/>
    <property type="match status" value="1"/>
</dbReference>
<dbReference type="InterPro" id="IPR037510">
    <property type="entry name" value="PdxA"/>
</dbReference>
<feature type="binding site" evidence="7">
    <location>
        <position position="259"/>
    </location>
    <ligand>
        <name>substrate</name>
    </ligand>
</feature>
<dbReference type="GO" id="GO:0008615">
    <property type="term" value="P:pyridoxine biosynthetic process"/>
    <property type="evidence" value="ECO:0007669"/>
    <property type="project" value="UniProtKB-UniRule"/>
</dbReference>
<organism evidence="8 9">
    <name type="scientific">Desulfoferula mesophila</name>
    <dbReference type="NCBI Taxonomy" id="3058419"/>
    <lineage>
        <taxon>Bacteria</taxon>
        <taxon>Pseudomonadati</taxon>
        <taxon>Thermodesulfobacteriota</taxon>
        <taxon>Desulfarculia</taxon>
        <taxon>Desulfarculales</taxon>
        <taxon>Desulfarculaceae</taxon>
        <taxon>Desulfoferula</taxon>
    </lineage>
</organism>
<evidence type="ECO:0000256" key="7">
    <source>
        <dbReference type="HAMAP-Rule" id="MF_00536"/>
    </source>
</evidence>
<evidence type="ECO:0000256" key="2">
    <source>
        <dbReference type="ARBA" id="ARBA00022723"/>
    </source>
</evidence>